<evidence type="ECO:0000313" key="2">
    <source>
        <dbReference type="Proteomes" id="UP000192042"/>
    </source>
</evidence>
<keyword evidence="2" id="KW-1185">Reference proteome</keyword>
<gene>
    <name evidence="1" type="ORF">NSJP_3661</name>
</gene>
<name>A0A1W1I9V3_9BACT</name>
<dbReference type="AlphaFoldDB" id="A0A1W1I9V3"/>
<dbReference type="EMBL" id="LT828648">
    <property type="protein sequence ID" value="SLM49828.1"/>
    <property type="molecule type" value="Genomic_DNA"/>
</dbReference>
<proteinExistence type="predicted"/>
<accession>A0A1W1I9V3</accession>
<dbReference type="KEGG" id="nja:NSJP_3661"/>
<protein>
    <submittedName>
        <fullName evidence="1">Uncharacterized protein</fullName>
    </submittedName>
</protein>
<organism evidence="1 2">
    <name type="scientific">Nitrospira japonica</name>
    <dbReference type="NCBI Taxonomy" id="1325564"/>
    <lineage>
        <taxon>Bacteria</taxon>
        <taxon>Pseudomonadati</taxon>
        <taxon>Nitrospirota</taxon>
        <taxon>Nitrospiria</taxon>
        <taxon>Nitrospirales</taxon>
        <taxon>Nitrospiraceae</taxon>
        <taxon>Nitrospira</taxon>
    </lineage>
</organism>
<dbReference type="STRING" id="1325564.NSJP_3661"/>
<evidence type="ECO:0000313" key="1">
    <source>
        <dbReference type="EMBL" id="SLM49828.1"/>
    </source>
</evidence>
<sequence>MRRHIGVCHTGLPRSHAHDVRQDRVVPFLWCHGIGTARPQDQRLRALAVRVLPMAMQKMPGTIPHTAARPADFDCLTGLRSFSARIPLEAEAYHETQLYRPLRLSGVWCELQTMERRRSVWTRH</sequence>
<reference evidence="1 2" key="1">
    <citation type="submission" date="2017-03" db="EMBL/GenBank/DDBJ databases">
        <authorList>
            <person name="Afonso C.L."/>
            <person name="Miller P.J."/>
            <person name="Scott M.A."/>
            <person name="Spackman E."/>
            <person name="Goraichik I."/>
            <person name="Dimitrov K.M."/>
            <person name="Suarez D.L."/>
            <person name="Swayne D.E."/>
        </authorList>
    </citation>
    <scope>NUCLEOTIDE SEQUENCE [LARGE SCALE GENOMIC DNA]</scope>
    <source>
        <strain evidence="1">Genome sequencing of Nitrospira japonica strain NJ11</strain>
    </source>
</reference>
<dbReference type="Proteomes" id="UP000192042">
    <property type="component" value="Chromosome I"/>
</dbReference>